<protein>
    <submittedName>
        <fullName evidence="1">Uncharacterized protein</fullName>
    </submittedName>
</protein>
<accession>A0A833YQA5</accession>
<name>A0A833YQA5_9CHIR</name>
<evidence type="ECO:0000313" key="1">
    <source>
        <dbReference type="EMBL" id="KAF6078478.1"/>
    </source>
</evidence>
<proteinExistence type="predicted"/>
<sequence length="132" mass="14841">MFWSFPSGHVIKPFLPVQIKRTGSAFHQLNQPQISVVTSCSLWVSGLPLLKLSVRWIRSSVVLHLILSQYCRWLTLLLRHPHATLEPVWILGASLFLRLSQAILKDSLSLCLGSQTKSHIIEDKICPTSCLG</sequence>
<gene>
    <name evidence="1" type="ORF">HJG60_009271</name>
</gene>
<dbReference type="AlphaFoldDB" id="A0A833YQA5"/>
<reference evidence="1 2" key="1">
    <citation type="journal article" date="2020" name="Nature">
        <title>Six reference-quality genomes reveal evolution of bat adaptations.</title>
        <authorList>
            <person name="Jebb D."/>
            <person name="Huang Z."/>
            <person name="Pippel M."/>
            <person name="Hughes G.M."/>
            <person name="Lavrichenko K."/>
            <person name="Devanna P."/>
            <person name="Winkler S."/>
            <person name="Jermiin L.S."/>
            <person name="Skirmuntt E.C."/>
            <person name="Katzourakis A."/>
            <person name="Burkitt-Gray L."/>
            <person name="Ray D.A."/>
            <person name="Sullivan K.A.M."/>
            <person name="Roscito J.G."/>
            <person name="Kirilenko B.M."/>
            <person name="Davalos L.M."/>
            <person name="Corthals A.P."/>
            <person name="Power M.L."/>
            <person name="Jones G."/>
            <person name="Ransome R.D."/>
            <person name="Dechmann D.K.N."/>
            <person name="Locatelli A.G."/>
            <person name="Puechmaille S.J."/>
            <person name="Fedrigo O."/>
            <person name="Jarvis E.D."/>
            <person name="Hiller M."/>
            <person name="Vernes S.C."/>
            <person name="Myers E.W."/>
            <person name="Teeling E.C."/>
        </authorList>
    </citation>
    <scope>NUCLEOTIDE SEQUENCE [LARGE SCALE GENOMIC DNA]</scope>
    <source>
        <strain evidence="1">Bat1K_MPI-CBG_1</strain>
    </source>
</reference>
<organism evidence="1 2">
    <name type="scientific">Phyllostomus discolor</name>
    <name type="common">pale spear-nosed bat</name>
    <dbReference type="NCBI Taxonomy" id="89673"/>
    <lineage>
        <taxon>Eukaryota</taxon>
        <taxon>Metazoa</taxon>
        <taxon>Chordata</taxon>
        <taxon>Craniata</taxon>
        <taxon>Vertebrata</taxon>
        <taxon>Euteleostomi</taxon>
        <taxon>Mammalia</taxon>
        <taxon>Eutheria</taxon>
        <taxon>Laurasiatheria</taxon>
        <taxon>Chiroptera</taxon>
        <taxon>Yangochiroptera</taxon>
        <taxon>Phyllostomidae</taxon>
        <taxon>Phyllostominae</taxon>
        <taxon>Phyllostomus</taxon>
    </lineage>
</organism>
<dbReference type="Proteomes" id="UP000664940">
    <property type="component" value="Unassembled WGS sequence"/>
</dbReference>
<dbReference type="EMBL" id="JABVXQ010000014">
    <property type="protein sequence ID" value="KAF6078478.1"/>
    <property type="molecule type" value="Genomic_DNA"/>
</dbReference>
<evidence type="ECO:0000313" key="2">
    <source>
        <dbReference type="Proteomes" id="UP000664940"/>
    </source>
</evidence>
<comment type="caution">
    <text evidence="1">The sequence shown here is derived from an EMBL/GenBank/DDBJ whole genome shotgun (WGS) entry which is preliminary data.</text>
</comment>